<evidence type="ECO:0000313" key="13">
    <source>
        <dbReference type="Proteomes" id="UP000184346"/>
    </source>
</evidence>
<evidence type="ECO:0000259" key="11">
    <source>
        <dbReference type="SMART" id="SM00990"/>
    </source>
</evidence>
<evidence type="ECO:0000256" key="8">
    <source>
        <dbReference type="ARBA" id="ARBA00022801"/>
    </source>
</evidence>
<proteinExistence type="inferred from homology"/>
<evidence type="ECO:0000256" key="5">
    <source>
        <dbReference type="ARBA" id="ARBA00012029"/>
    </source>
</evidence>
<dbReference type="OrthoDB" id="9803913at2"/>
<evidence type="ECO:0000256" key="1">
    <source>
        <dbReference type="ARBA" id="ARBA00000983"/>
    </source>
</evidence>
<dbReference type="Pfam" id="PF21315">
    <property type="entry name" value="FAN1_HTH"/>
    <property type="match status" value="1"/>
</dbReference>
<protein>
    <recommendedName>
        <fullName evidence="5">phosphodiesterase I</fullName>
        <ecNumber evidence="5">3.1.4.1</ecNumber>
    </recommendedName>
</protein>
<evidence type="ECO:0000256" key="2">
    <source>
        <dbReference type="ARBA" id="ARBA00001936"/>
    </source>
</evidence>
<dbReference type="Pfam" id="PF18081">
    <property type="entry name" value="FANC_SAP"/>
    <property type="match status" value="1"/>
</dbReference>
<dbReference type="SMART" id="SM00990">
    <property type="entry name" value="VRR_NUC"/>
    <property type="match status" value="1"/>
</dbReference>
<name>A0A1M5AVC4_9GAMM</name>
<dbReference type="InterPro" id="IPR033315">
    <property type="entry name" value="Fan1-like"/>
</dbReference>
<dbReference type="InterPro" id="IPR011856">
    <property type="entry name" value="tRNA_endonuc-like_dom_sf"/>
</dbReference>
<evidence type="ECO:0000256" key="4">
    <source>
        <dbReference type="ARBA" id="ARBA00005533"/>
    </source>
</evidence>
<dbReference type="RefSeq" id="WP_072823056.1">
    <property type="nucleotide sequence ID" value="NZ_FQUJ01000010.1"/>
</dbReference>
<evidence type="ECO:0000313" key="12">
    <source>
        <dbReference type="EMBL" id="SHF34163.1"/>
    </source>
</evidence>
<dbReference type="InterPro" id="IPR014883">
    <property type="entry name" value="VRR_NUC"/>
</dbReference>
<organism evidence="12 13">
    <name type="scientific">Modicisalibacter ilicicola DSM 19980</name>
    <dbReference type="NCBI Taxonomy" id="1121942"/>
    <lineage>
        <taxon>Bacteria</taxon>
        <taxon>Pseudomonadati</taxon>
        <taxon>Pseudomonadota</taxon>
        <taxon>Gammaproteobacteria</taxon>
        <taxon>Oceanospirillales</taxon>
        <taxon>Halomonadaceae</taxon>
        <taxon>Modicisalibacter</taxon>
    </lineage>
</organism>
<keyword evidence="8" id="KW-0378">Hydrolase</keyword>
<dbReference type="GO" id="GO:0036297">
    <property type="term" value="P:interstrand cross-link repair"/>
    <property type="evidence" value="ECO:0007669"/>
    <property type="project" value="InterPro"/>
</dbReference>
<sequence length="568" mass="64598">MNSALDSHSFAASVDDPFYYLINFRFVLDWVGERYGDLLDARELEVIAAFHGLPQASQALLVRMIMRKGTLFRASKLAYPEIGATREAAEPLITQGLIDAAPELTLDALFGLLTKAELVAAFKDHLGNAKARKPALLEALRPSFPGARRFAVWCPASDDRVYALPLMALCDRLRLMFFGNLRQDFSEFVLADLGIFRYERVAFSQASRAFQDRGDVDAYLHLHRCRERFEAGDALEAVLAEVPPAFVDNPWLESRRAKLLYQLGQHCERHALLHIALRLYEDCSHPGARLRRLRVLERSERFETALELAGEMELTPESEAEIQHLGRVVPRLRRKLGLARPVRRDPAPVERIDLVLPRPEDTRRVESVVREHLDEATGPVHYVENALVNSLFGLLCWEAIFAPLPGAFFHPFHGGPADLLRPDFQARRQAWFDACLAQLDSNAYRATIRKNFVAKQGLQSPFVHWGILDEALLERALACFPATHLRLWFERLLRDIKANRAGLPDLIQFWPDRDAGGDQAQPRYRMIEVKGPGDRLQDNQLRWLDFCAEHGMPVTVCYVQWQQDGTAP</sequence>
<comment type="catalytic activity">
    <reaction evidence="1">
        <text>Hydrolytically removes 5'-nucleotides successively from the 3'-hydroxy termini of 3'-hydroxy-terminated oligonucleotides.</text>
        <dbReference type="EC" id="3.1.4.1"/>
    </reaction>
</comment>
<reference evidence="12 13" key="1">
    <citation type="submission" date="2016-11" db="EMBL/GenBank/DDBJ databases">
        <authorList>
            <person name="Jaros S."/>
            <person name="Januszkiewicz K."/>
            <person name="Wedrychowicz H."/>
        </authorList>
    </citation>
    <scope>NUCLEOTIDE SEQUENCE [LARGE SCALE GENOMIC DNA]</scope>
    <source>
        <strain evidence="12 13">DSM 19980</strain>
    </source>
</reference>
<evidence type="ECO:0000256" key="10">
    <source>
        <dbReference type="ARBA" id="ARBA00023211"/>
    </source>
</evidence>
<dbReference type="PANTHER" id="PTHR15749:SF4">
    <property type="entry name" value="FANCONI-ASSOCIATED NUCLEASE 1"/>
    <property type="match status" value="1"/>
</dbReference>
<dbReference type="InterPro" id="IPR049125">
    <property type="entry name" value="FAN1-like_WH"/>
</dbReference>
<dbReference type="PANTHER" id="PTHR15749">
    <property type="entry name" value="FANCONI-ASSOCIATED NUCLEASE 1"/>
    <property type="match status" value="1"/>
</dbReference>
<keyword evidence="6" id="KW-0540">Nuclease</keyword>
<keyword evidence="10" id="KW-0464">Manganese</keyword>
<dbReference type="Proteomes" id="UP000184346">
    <property type="component" value="Unassembled WGS sequence"/>
</dbReference>
<dbReference type="Pfam" id="PF08774">
    <property type="entry name" value="VRR_NUC"/>
    <property type="match status" value="1"/>
</dbReference>
<evidence type="ECO:0000256" key="3">
    <source>
        <dbReference type="ARBA" id="ARBA00001946"/>
    </source>
</evidence>
<dbReference type="GO" id="GO:0004528">
    <property type="term" value="F:phosphodiesterase I activity"/>
    <property type="evidence" value="ECO:0007669"/>
    <property type="project" value="UniProtKB-EC"/>
</dbReference>
<comment type="cofactor">
    <cofactor evidence="2">
        <name>Mn(2+)</name>
        <dbReference type="ChEBI" id="CHEBI:29035"/>
    </cofactor>
</comment>
<feature type="domain" description="VRR-NUC" evidence="11">
    <location>
        <begin position="439"/>
        <end position="561"/>
    </location>
</feature>
<dbReference type="Gene3D" id="3.40.1350.10">
    <property type="match status" value="1"/>
</dbReference>
<comment type="cofactor">
    <cofactor evidence="3">
        <name>Mg(2+)</name>
        <dbReference type="ChEBI" id="CHEBI:18420"/>
    </cofactor>
</comment>
<keyword evidence="13" id="KW-1185">Reference proteome</keyword>
<comment type="similarity">
    <text evidence="4">Belongs to the FAN1 family.</text>
</comment>
<evidence type="ECO:0000256" key="9">
    <source>
        <dbReference type="ARBA" id="ARBA00022842"/>
    </source>
</evidence>
<dbReference type="GO" id="GO:0046872">
    <property type="term" value="F:metal ion binding"/>
    <property type="evidence" value="ECO:0007669"/>
    <property type="project" value="UniProtKB-KW"/>
</dbReference>
<dbReference type="AlphaFoldDB" id="A0A1M5AVC4"/>
<keyword evidence="7" id="KW-0479">Metal-binding</keyword>
<accession>A0A1M5AVC4</accession>
<dbReference type="FunFam" id="3.40.1350.10:FF:000024">
    <property type="entry name" value="Fanconi-associated nuclease"/>
    <property type="match status" value="1"/>
</dbReference>
<gene>
    <name evidence="12" type="ORF">SAMN02745148_02357</name>
</gene>
<evidence type="ECO:0000256" key="6">
    <source>
        <dbReference type="ARBA" id="ARBA00022722"/>
    </source>
</evidence>
<dbReference type="EMBL" id="FQUJ01000010">
    <property type="protein sequence ID" value="SHF34163.1"/>
    <property type="molecule type" value="Genomic_DNA"/>
</dbReference>
<dbReference type="EC" id="3.1.4.1" evidence="5"/>
<keyword evidence="9" id="KW-0460">Magnesium</keyword>
<evidence type="ECO:0000256" key="7">
    <source>
        <dbReference type="ARBA" id="ARBA00022723"/>
    </source>
</evidence>
<dbReference type="STRING" id="1121942.SAMN02745148_02357"/>
<dbReference type="InterPro" id="IPR040603">
    <property type="entry name" value="FAN1_SAP_bact"/>
</dbReference>
<dbReference type="GO" id="GO:0003676">
    <property type="term" value="F:nucleic acid binding"/>
    <property type="evidence" value="ECO:0007669"/>
    <property type="project" value="InterPro"/>
</dbReference>